<gene>
    <name evidence="20" type="ORF">LSTR_LSTR009273</name>
</gene>
<feature type="disulfide bond" evidence="15">
    <location>
        <begin position="512"/>
        <end position="550"/>
    </location>
</feature>
<dbReference type="Pfam" id="PF01562">
    <property type="entry name" value="Pep_M12B_propep"/>
    <property type="match status" value="1"/>
</dbReference>
<keyword evidence="4" id="KW-0645">Protease</keyword>
<evidence type="ECO:0000256" key="17">
    <source>
        <dbReference type="SAM" id="MobiDB-lite"/>
    </source>
</evidence>
<feature type="disulfide bond" evidence="15">
    <location>
        <begin position="453"/>
        <end position="477"/>
    </location>
</feature>
<keyword evidence="6 18" id="KW-0732">Signal</keyword>
<dbReference type="PROSITE" id="PS50092">
    <property type="entry name" value="TSP1"/>
    <property type="match status" value="2"/>
</dbReference>
<dbReference type="EMBL" id="QKKF02017624">
    <property type="protein sequence ID" value="RZF40788.1"/>
    <property type="molecule type" value="Genomic_DNA"/>
</dbReference>
<feature type="binding site" evidence="14">
    <location>
        <position position="306"/>
    </location>
    <ligand>
        <name>Ca(2+)</name>
        <dbReference type="ChEBI" id="CHEBI:29108"/>
        <label>1</label>
    </ligand>
</feature>
<dbReference type="InterPro" id="IPR024079">
    <property type="entry name" value="MetalloPept_cat_dom_sf"/>
</dbReference>
<feature type="chain" id="PRO_5019809772" description="Peptidase M12B domain-containing protein" evidence="18">
    <location>
        <begin position="23"/>
        <end position="936"/>
    </location>
</feature>
<dbReference type="Pfam" id="PF00090">
    <property type="entry name" value="TSP_1"/>
    <property type="match status" value="1"/>
</dbReference>
<dbReference type="PANTHER" id="PTHR13723:SF200">
    <property type="entry name" value="ADAM METALLOPEPTIDASE WITH THROMBOSPONDIN TYPE 1 MOTIF B, ISOFORM B"/>
    <property type="match status" value="1"/>
</dbReference>
<dbReference type="InterPro" id="IPR000884">
    <property type="entry name" value="TSP1_rpt"/>
</dbReference>
<dbReference type="Gene3D" id="2.20.100.10">
    <property type="entry name" value="Thrombospondin type-1 (TSP1) repeat"/>
    <property type="match status" value="2"/>
</dbReference>
<dbReference type="GO" id="GO:0030198">
    <property type="term" value="P:extracellular matrix organization"/>
    <property type="evidence" value="ECO:0007669"/>
    <property type="project" value="InterPro"/>
</dbReference>
<feature type="disulfide bond" evidence="15">
    <location>
        <begin position="382"/>
        <end position="409"/>
    </location>
</feature>
<keyword evidence="9 14" id="KW-0862">Zinc</keyword>
<dbReference type="SMART" id="SM00209">
    <property type="entry name" value="TSP1"/>
    <property type="match status" value="3"/>
</dbReference>
<feature type="signal peptide" evidence="18">
    <location>
        <begin position="1"/>
        <end position="22"/>
    </location>
</feature>
<dbReference type="OrthoDB" id="6613309at2759"/>
<sequence>MMKQNIYLLILLLEELQGHLEGHHTGIYSGAISNFHVVVPKLLSLEKVDSSDVNKHHINKRQVLTPNQQRLQIELDFDGRKQILDLWRSNNFIADHLTIEKVGSATTESSNLPIAGNDCHYRGTIIGQNGSSVALSMCNGIVGFIRTDKESYWLEPSKMTPTVSDHRHFVKRTRLQWQRRKGSKVKVQGRKKGKKKRLPAKNKGQGKSRPKRSISKKHHVECLVVADSSMIDFYQEEEIETYLLMIMNMVNVMYHDASIGNYINIVVVRILLLEDEASQGLNVTENADVTLDSFCRWQRNINHQADAHPLHHDVAILITRQDICAGGNAPCSTLGVAHVEGMCHPDLSCSVNEDNGITLAHTIAHELGHNFGMYHDTHKSGCPGRSGETLNVMTTSFEADILHVAWSPCSRRDITNFFDAGHGDCLYDEPTSLVLRNYPELPIGAVYNAEYQCKIQFAVDNTSVCTPMDEWCDQQSCIGIADSAVGVRGGRGVAVEGGWGAWEEWRPCSRSCGGGVSVQQRNCDHPVPSHGGAYCLGERTRYRTCNTQACQYPIPSFRAEQCTVFNGKLLNAGLNVTWLPYFDTSEPCQLFCTDADETVIMPMGVEVKDGTPCRLSRNDMCIAGLCRKVGCDWKVDSELVEDRCGNCIGDKNQCSFHENYFNKSHGIGYVKIALIPKDARNIIVQELGNTLNYIGVGSAVKNKFYLNGDKAITLPGEYIIADSQALYEREKEKERIYILGPIRDNIIVYLIFQDGHKNQGIHYEYTLPENATHKSNANQYHWRENDWTTCSVTCGQGEQLLAVVCQDLTNHRTVADDLCLQHSQRPKTTVRPCSLQPCLYRWWTGPWQVCPITCGDFAQRHRTVICVTNDDVTGHRIAYPDSACADQLKPPRTQSCAVVCWEQAGKPCHGVGVRKIAVSVSRSGLFSVRNPTWDVN</sequence>
<feature type="active site" evidence="13 16">
    <location>
        <position position="366"/>
    </location>
</feature>
<feature type="binding site" evidence="14 16">
    <location>
        <position position="375"/>
    </location>
    <ligand>
        <name>Zn(2+)</name>
        <dbReference type="ChEBI" id="CHEBI:29105"/>
        <note>catalytic</note>
    </ligand>
</feature>
<feature type="binding site" evidence="14 16">
    <location>
        <position position="369"/>
    </location>
    <ligand>
        <name>Zn(2+)</name>
        <dbReference type="ChEBI" id="CHEBI:29105"/>
        <note>catalytic</note>
    </ligand>
</feature>
<dbReference type="FunFam" id="2.20.100.10:FF:000005">
    <property type="entry name" value="ADAM metallopeptidase with thrombospondin type 1 motif 9"/>
    <property type="match status" value="1"/>
</dbReference>
<dbReference type="Gene3D" id="2.60.120.830">
    <property type="match status" value="1"/>
</dbReference>
<evidence type="ECO:0000256" key="14">
    <source>
        <dbReference type="PIRSR" id="PIRSR613273-2"/>
    </source>
</evidence>
<dbReference type="GO" id="GO:0046872">
    <property type="term" value="F:metal ion binding"/>
    <property type="evidence" value="ECO:0007669"/>
    <property type="project" value="UniProtKB-KW"/>
</dbReference>
<dbReference type="PROSITE" id="PS50215">
    <property type="entry name" value="ADAM_MEPRO"/>
    <property type="match status" value="1"/>
</dbReference>
<evidence type="ECO:0000256" key="8">
    <source>
        <dbReference type="ARBA" id="ARBA00022801"/>
    </source>
</evidence>
<dbReference type="SUPFAM" id="SSF55486">
    <property type="entry name" value="Metalloproteases ('zincins'), catalytic domain"/>
    <property type="match status" value="1"/>
</dbReference>
<evidence type="ECO:0000256" key="7">
    <source>
        <dbReference type="ARBA" id="ARBA00022737"/>
    </source>
</evidence>
<name>A0A482X5I7_LAOST</name>
<dbReference type="SMR" id="A0A482X5I7"/>
<evidence type="ECO:0000256" key="12">
    <source>
        <dbReference type="ARBA" id="ARBA00023180"/>
    </source>
</evidence>
<keyword evidence="12" id="KW-0325">Glycoprotein</keyword>
<feature type="binding site" evidence="14">
    <location>
        <position position="306"/>
    </location>
    <ligand>
        <name>Ca(2+)</name>
        <dbReference type="ChEBI" id="CHEBI:29108"/>
        <label>2</label>
    </ligand>
</feature>
<evidence type="ECO:0000256" key="11">
    <source>
        <dbReference type="ARBA" id="ARBA00023157"/>
    </source>
</evidence>
<reference evidence="20 21" key="1">
    <citation type="journal article" date="2017" name="Gigascience">
        <title>Genome sequence of the small brown planthopper, Laodelphax striatellus.</title>
        <authorList>
            <person name="Zhu J."/>
            <person name="Jiang F."/>
            <person name="Wang X."/>
            <person name="Yang P."/>
            <person name="Bao Y."/>
            <person name="Zhao W."/>
            <person name="Wang W."/>
            <person name="Lu H."/>
            <person name="Wang Q."/>
            <person name="Cui N."/>
            <person name="Li J."/>
            <person name="Chen X."/>
            <person name="Luo L."/>
            <person name="Yu J."/>
            <person name="Kang L."/>
            <person name="Cui F."/>
        </authorList>
    </citation>
    <scope>NUCLEOTIDE SEQUENCE [LARGE SCALE GENOMIC DNA]</scope>
    <source>
        <strain evidence="20">Lst14</strain>
    </source>
</reference>
<feature type="binding site" evidence="14">
    <location>
        <position position="313"/>
    </location>
    <ligand>
        <name>Ca(2+)</name>
        <dbReference type="ChEBI" id="CHEBI:29108"/>
        <label>1</label>
    </ligand>
</feature>
<evidence type="ECO:0000256" key="10">
    <source>
        <dbReference type="ARBA" id="ARBA00023049"/>
    </source>
</evidence>
<evidence type="ECO:0000313" key="21">
    <source>
        <dbReference type="Proteomes" id="UP000291343"/>
    </source>
</evidence>
<dbReference type="GO" id="GO:0004222">
    <property type="term" value="F:metalloendopeptidase activity"/>
    <property type="evidence" value="ECO:0007669"/>
    <property type="project" value="InterPro"/>
</dbReference>
<keyword evidence="14" id="KW-0106">Calcium</keyword>
<dbReference type="FunFam" id="2.20.100.10:FF:000006">
    <property type="entry name" value="A disintegrin and metalloproteinase with thrombospondin motifs 1"/>
    <property type="match status" value="1"/>
</dbReference>
<evidence type="ECO:0000256" key="6">
    <source>
        <dbReference type="ARBA" id="ARBA00022729"/>
    </source>
</evidence>
<keyword evidence="2" id="KW-0964">Secreted</keyword>
<evidence type="ECO:0000313" key="20">
    <source>
        <dbReference type="EMBL" id="RZF40788.1"/>
    </source>
</evidence>
<evidence type="ECO:0000256" key="18">
    <source>
        <dbReference type="SAM" id="SignalP"/>
    </source>
</evidence>
<keyword evidence="3" id="KW-0272">Extracellular matrix</keyword>
<feature type="disulfide bond" evidence="15">
    <location>
        <begin position="295"/>
        <end position="349"/>
    </location>
</feature>
<dbReference type="InterPro" id="IPR013273">
    <property type="entry name" value="ADAMTS/ADAMTS-like"/>
</dbReference>
<feature type="disulfide bond" evidence="15">
    <location>
        <begin position="343"/>
        <end position="425"/>
    </location>
</feature>
<proteinExistence type="predicted"/>
<dbReference type="FunCoup" id="A0A482X5I7">
    <property type="interactions" value="13"/>
</dbReference>
<dbReference type="SUPFAM" id="SSF82895">
    <property type="entry name" value="TSP-1 type 1 repeat"/>
    <property type="match status" value="3"/>
</dbReference>
<organism evidence="20 21">
    <name type="scientific">Laodelphax striatellus</name>
    <name type="common">Small brown planthopper</name>
    <name type="synonym">Delphax striatella</name>
    <dbReference type="NCBI Taxonomy" id="195883"/>
    <lineage>
        <taxon>Eukaryota</taxon>
        <taxon>Metazoa</taxon>
        <taxon>Ecdysozoa</taxon>
        <taxon>Arthropoda</taxon>
        <taxon>Hexapoda</taxon>
        <taxon>Insecta</taxon>
        <taxon>Pterygota</taxon>
        <taxon>Neoptera</taxon>
        <taxon>Paraneoptera</taxon>
        <taxon>Hemiptera</taxon>
        <taxon>Auchenorrhyncha</taxon>
        <taxon>Fulgoroidea</taxon>
        <taxon>Delphacidae</taxon>
        <taxon>Criomorphinae</taxon>
        <taxon>Laodelphax</taxon>
    </lineage>
</organism>
<dbReference type="CDD" id="cd04273">
    <property type="entry name" value="ZnMc_ADAMTS_like"/>
    <property type="match status" value="1"/>
</dbReference>
<protein>
    <recommendedName>
        <fullName evidence="19">Peptidase M12B domain-containing protein</fullName>
    </recommendedName>
</protein>
<evidence type="ECO:0000256" key="16">
    <source>
        <dbReference type="PROSITE-ProRule" id="PRU00276"/>
    </source>
</evidence>
<comment type="caution">
    <text evidence="16">Lacks conserved residue(s) required for the propagation of feature annotation.</text>
</comment>
<keyword evidence="10" id="KW-0482">Metalloprotease</keyword>
<dbReference type="InterPro" id="IPR002870">
    <property type="entry name" value="Peptidase_M12B_N"/>
</dbReference>
<dbReference type="Pfam" id="PF19030">
    <property type="entry name" value="TSP1_ADAMTS"/>
    <property type="match status" value="2"/>
</dbReference>
<evidence type="ECO:0000256" key="2">
    <source>
        <dbReference type="ARBA" id="ARBA00022525"/>
    </source>
</evidence>
<feature type="binding site" evidence="14">
    <location>
        <position position="221"/>
    </location>
    <ligand>
        <name>Ca(2+)</name>
        <dbReference type="ChEBI" id="CHEBI:29108"/>
        <label>1</label>
    </ligand>
</feature>
<evidence type="ECO:0000256" key="3">
    <source>
        <dbReference type="ARBA" id="ARBA00022530"/>
    </source>
</evidence>
<feature type="binding site" evidence="14">
    <location>
        <position position="221"/>
    </location>
    <ligand>
        <name>Ca(2+)</name>
        <dbReference type="ChEBI" id="CHEBI:29108"/>
        <label>2</label>
    </ligand>
</feature>
<comment type="cofactor">
    <cofactor evidence="14">
        <name>Zn(2+)</name>
        <dbReference type="ChEBI" id="CHEBI:29105"/>
    </cofactor>
    <text evidence="14">Binds 1 zinc ion per subunit.</text>
</comment>
<dbReference type="InterPro" id="IPR036383">
    <property type="entry name" value="TSP1_rpt_sf"/>
</dbReference>
<dbReference type="Pfam" id="PF19236">
    <property type="entry name" value="ADAMTS_CR_3"/>
    <property type="match status" value="1"/>
</dbReference>
<keyword evidence="7" id="KW-0677">Repeat</keyword>
<dbReference type="Pfam" id="PF01421">
    <property type="entry name" value="Reprolysin"/>
    <property type="match status" value="1"/>
</dbReference>
<dbReference type="InterPro" id="IPR050439">
    <property type="entry name" value="ADAMTS_ADAMTS-like"/>
</dbReference>
<evidence type="ECO:0000256" key="13">
    <source>
        <dbReference type="PIRSR" id="PIRSR613273-1"/>
    </source>
</evidence>
<feature type="disulfide bond" evidence="15">
    <location>
        <begin position="324"/>
        <end position="331"/>
    </location>
</feature>
<dbReference type="GO" id="GO:0006508">
    <property type="term" value="P:proteolysis"/>
    <property type="evidence" value="ECO:0007669"/>
    <property type="project" value="UniProtKB-KW"/>
</dbReference>
<keyword evidence="5 14" id="KW-0479">Metal-binding</keyword>
<dbReference type="PANTHER" id="PTHR13723">
    <property type="entry name" value="ADAMTS A DISINTEGRIN AND METALLOPROTEASE WITH THROMBOSPONDIN MOTIFS PROTEASE"/>
    <property type="match status" value="1"/>
</dbReference>
<comment type="caution">
    <text evidence="20">The sequence shown here is derived from an EMBL/GenBank/DDBJ whole genome shotgun (WGS) entry which is preliminary data.</text>
</comment>
<feature type="region of interest" description="Disordered" evidence="17">
    <location>
        <begin position="176"/>
        <end position="215"/>
    </location>
</feature>
<dbReference type="AlphaFoldDB" id="A0A482X5I7"/>
<comment type="subcellular location">
    <subcellularLocation>
        <location evidence="1">Secreted</location>
        <location evidence="1">Extracellular space</location>
        <location evidence="1">Extracellular matrix</location>
    </subcellularLocation>
</comment>
<evidence type="ECO:0000256" key="9">
    <source>
        <dbReference type="ARBA" id="ARBA00022833"/>
    </source>
</evidence>
<dbReference type="InterPro" id="IPR010294">
    <property type="entry name" value="ADAMTS_spacer1"/>
</dbReference>
<keyword evidence="8" id="KW-0378">Hydrolase</keyword>
<dbReference type="GO" id="GO:0031012">
    <property type="term" value="C:extracellular matrix"/>
    <property type="evidence" value="ECO:0007669"/>
    <property type="project" value="TreeGrafter"/>
</dbReference>
<evidence type="ECO:0000256" key="5">
    <source>
        <dbReference type="ARBA" id="ARBA00022723"/>
    </source>
</evidence>
<evidence type="ECO:0000256" key="4">
    <source>
        <dbReference type="ARBA" id="ARBA00022670"/>
    </source>
</evidence>
<feature type="disulfide bond" evidence="15">
    <location>
        <begin position="508"/>
        <end position="545"/>
    </location>
</feature>
<evidence type="ECO:0000256" key="1">
    <source>
        <dbReference type="ARBA" id="ARBA00004498"/>
    </source>
</evidence>
<dbReference type="InterPro" id="IPR045371">
    <property type="entry name" value="ADAMTS_CR_3"/>
</dbReference>
<dbReference type="STRING" id="195883.A0A482X5I7"/>
<dbReference type="PRINTS" id="PR01857">
    <property type="entry name" value="ADAMTSFAMILY"/>
</dbReference>
<evidence type="ECO:0000256" key="15">
    <source>
        <dbReference type="PIRSR" id="PIRSR613273-3"/>
    </source>
</evidence>
<feature type="binding site" evidence="14">
    <location>
        <position position="428"/>
    </location>
    <ligand>
        <name>Ca(2+)</name>
        <dbReference type="ChEBI" id="CHEBI:29108"/>
        <label>2</label>
    </ligand>
</feature>
<feature type="binding site" evidence="14">
    <location>
        <position position="428"/>
    </location>
    <ligand>
        <name>Ca(2+)</name>
        <dbReference type="ChEBI" id="CHEBI:29108"/>
        <label>1</label>
    </ligand>
</feature>
<feature type="disulfide bond" evidence="15">
    <location>
        <begin position="523"/>
        <end position="535"/>
    </location>
</feature>
<keyword evidence="21" id="KW-1185">Reference proteome</keyword>
<feature type="domain" description="Peptidase M12B" evidence="19">
    <location>
        <begin position="218"/>
        <end position="430"/>
    </location>
</feature>
<dbReference type="Proteomes" id="UP000291343">
    <property type="component" value="Unassembled WGS sequence"/>
</dbReference>
<feature type="binding site" evidence="14 16">
    <location>
        <position position="365"/>
    </location>
    <ligand>
        <name>Zn(2+)</name>
        <dbReference type="ChEBI" id="CHEBI:29105"/>
        <note>catalytic</note>
    </ligand>
</feature>
<dbReference type="Gene3D" id="3.40.390.10">
    <property type="entry name" value="Collagenase (Catalytic Domain)"/>
    <property type="match status" value="1"/>
</dbReference>
<dbReference type="Pfam" id="PF05986">
    <property type="entry name" value="ADAMTS_spacer1"/>
    <property type="match status" value="1"/>
</dbReference>
<dbReference type="InterPro" id="IPR001590">
    <property type="entry name" value="Peptidase_M12B"/>
</dbReference>
<keyword evidence="11 15" id="KW-1015">Disulfide bond</keyword>
<dbReference type="FunFam" id="3.40.390.10:FF:000001">
    <property type="entry name" value="A disintegrin and metalloproteinase with thrombospondin motifs 1"/>
    <property type="match status" value="1"/>
</dbReference>
<dbReference type="InParanoid" id="A0A482X5I7"/>
<evidence type="ECO:0000259" key="19">
    <source>
        <dbReference type="PROSITE" id="PS50215"/>
    </source>
</evidence>
<feature type="binding site" evidence="14">
    <location>
        <position position="425"/>
    </location>
    <ligand>
        <name>Ca(2+)</name>
        <dbReference type="ChEBI" id="CHEBI:29108"/>
        <label>1</label>
    </ligand>
</feature>
<accession>A0A482X5I7</accession>